<evidence type="ECO:0000313" key="2">
    <source>
        <dbReference type="Proteomes" id="UP001283361"/>
    </source>
</evidence>
<dbReference type="AlphaFoldDB" id="A0AAE1DQX9"/>
<name>A0AAE1DQX9_9GAST</name>
<protein>
    <submittedName>
        <fullName evidence="1">Uncharacterized protein</fullName>
    </submittedName>
</protein>
<dbReference type="Proteomes" id="UP001283361">
    <property type="component" value="Unassembled WGS sequence"/>
</dbReference>
<evidence type="ECO:0000313" key="1">
    <source>
        <dbReference type="EMBL" id="KAK3779462.1"/>
    </source>
</evidence>
<keyword evidence="2" id="KW-1185">Reference proteome</keyword>
<proteinExistence type="predicted"/>
<dbReference type="EMBL" id="JAWDGP010002824">
    <property type="protein sequence ID" value="KAK3779462.1"/>
    <property type="molecule type" value="Genomic_DNA"/>
</dbReference>
<comment type="caution">
    <text evidence="1">The sequence shown here is derived from an EMBL/GenBank/DDBJ whole genome shotgun (WGS) entry which is preliminary data.</text>
</comment>
<accession>A0AAE1DQX9</accession>
<reference evidence="1" key="1">
    <citation type="journal article" date="2023" name="G3 (Bethesda)">
        <title>A reference genome for the long-term kleptoplast-retaining sea slug Elysia crispata morphotype clarki.</title>
        <authorList>
            <person name="Eastman K.E."/>
            <person name="Pendleton A.L."/>
            <person name="Shaikh M.A."/>
            <person name="Suttiyut T."/>
            <person name="Ogas R."/>
            <person name="Tomko P."/>
            <person name="Gavelis G."/>
            <person name="Widhalm J.R."/>
            <person name="Wisecaver J.H."/>
        </authorList>
    </citation>
    <scope>NUCLEOTIDE SEQUENCE</scope>
    <source>
        <strain evidence="1">ECLA1</strain>
    </source>
</reference>
<sequence>MSKYVDVDKLLVPNFGQRREKKHRASRTCGWESDGQRSIRSTQCLSVCTVQKVVPDVGHAIQRRPGSDRWTSTCWQKHSQFLLVVGSPVESPSVWETPPFHHGYCMKAADALRLGCVFSLLLLAFPFQKTAGSCFDI</sequence>
<gene>
    <name evidence="1" type="ORF">RRG08_045208</name>
</gene>
<organism evidence="1 2">
    <name type="scientific">Elysia crispata</name>
    <name type="common">lettuce slug</name>
    <dbReference type="NCBI Taxonomy" id="231223"/>
    <lineage>
        <taxon>Eukaryota</taxon>
        <taxon>Metazoa</taxon>
        <taxon>Spiralia</taxon>
        <taxon>Lophotrochozoa</taxon>
        <taxon>Mollusca</taxon>
        <taxon>Gastropoda</taxon>
        <taxon>Heterobranchia</taxon>
        <taxon>Euthyneura</taxon>
        <taxon>Panpulmonata</taxon>
        <taxon>Sacoglossa</taxon>
        <taxon>Placobranchoidea</taxon>
        <taxon>Plakobranchidae</taxon>
        <taxon>Elysia</taxon>
    </lineage>
</organism>